<proteinExistence type="predicted"/>
<keyword evidence="4" id="KW-1185">Reference proteome</keyword>
<accession>A0ABW6KNI1</accession>
<dbReference type="InterPro" id="IPR043917">
    <property type="entry name" value="DUF5753"/>
</dbReference>
<feature type="domain" description="DUF5753" evidence="1">
    <location>
        <begin position="17"/>
        <end position="177"/>
    </location>
</feature>
<evidence type="ECO:0000313" key="3">
    <source>
        <dbReference type="EMBL" id="MFE9169464.1"/>
    </source>
</evidence>
<evidence type="ECO:0000259" key="2">
    <source>
        <dbReference type="Pfam" id="PF25232"/>
    </source>
</evidence>
<reference evidence="3 4" key="1">
    <citation type="submission" date="2024-10" db="EMBL/GenBank/DDBJ databases">
        <title>The Natural Products Discovery Center: Release of the First 8490 Sequenced Strains for Exploring Actinobacteria Biosynthetic Diversity.</title>
        <authorList>
            <person name="Kalkreuter E."/>
            <person name="Kautsar S.A."/>
            <person name="Yang D."/>
            <person name="Bader C.D."/>
            <person name="Teijaro C.N."/>
            <person name="Fluegel L."/>
            <person name="Davis C.M."/>
            <person name="Simpson J.R."/>
            <person name="Lauterbach L."/>
            <person name="Steele A.D."/>
            <person name="Gui C."/>
            <person name="Meng S."/>
            <person name="Li G."/>
            <person name="Viehrig K."/>
            <person name="Ye F."/>
            <person name="Su P."/>
            <person name="Kiefer A.F."/>
            <person name="Nichols A."/>
            <person name="Cepeda A.J."/>
            <person name="Yan W."/>
            <person name="Fan B."/>
            <person name="Jiang Y."/>
            <person name="Adhikari A."/>
            <person name="Zheng C.-J."/>
            <person name="Schuster L."/>
            <person name="Cowan T.M."/>
            <person name="Smanski M.J."/>
            <person name="Chevrette M.G."/>
            <person name="De Carvalho L.P.S."/>
            <person name="Shen B."/>
        </authorList>
    </citation>
    <scope>NUCLEOTIDE SEQUENCE [LARGE SCALE GENOMIC DNA]</scope>
    <source>
        <strain evidence="3 4">NPDC007147</strain>
    </source>
</reference>
<evidence type="ECO:0000313" key="4">
    <source>
        <dbReference type="Proteomes" id="UP001601197"/>
    </source>
</evidence>
<organism evidence="3 4">
    <name type="scientific">Streptomyces kebangsaanensis</name>
    <dbReference type="NCBI Taxonomy" id="864058"/>
    <lineage>
        <taxon>Bacteria</taxon>
        <taxon>Bacillati</taxon>
        <taxon>Actinomycetota</taxon>
        <taxon>Actinomycetes</taxon>
        <taxon>Kitasatosporales</taxon>
        <taxon>Streptomycetaceae</taxon>
        <taxon>Streptomyces</taxon>
    </lineage>
</organism>
<dbReference type="Proteomes" id="UP001601197">
    <property type="component" value="Unassembled WGS sequence"/>
</dbReference>
<comment type="caution">
    <text evidence="3">The sequence shown here is derived from an EMBL/GenBank/DDBJ whole genome shotgun (WGS) entry which is preliminary data.</text>
</comment>
<sequence length="288" mass="31657">MTSGDGLPCPPWSTSTKALRLFQGQLIPGLLQTPEYATAVFSLPPALPDETKARTVAARLERQAALYEDGRSFHFVICEHVLRWLICESTVMAVQLDRLVSLSRLPAVSIGVVPQAGRKPDFPMTCFSIHDDSLVIVETFHSEVTTRDPRDVQTYVDTFDRFAAVALYGDDMRGLVESLDGRLGHRRERAGPTAPCLSALGGEPLMTIKARYRFRDYKVTSVTADQTAEPSYEAECVTGDDADCGAASGVLFTSDDVTRWMVCHTRDTPASAAPARTTPWWSRATDPK</sequence>
<dbReference type="Pfam" id="PF25232">
    <property type="entry name" value="DUF7848"/>
    <property type="match status" value="1"/>
</dbReference>
<dbReference type="EMBL" id="JBIAFJ010000004">
    <property type="protein sequence ID" value="MFE9169464.1"/>
    <property type="molecule type" value="Genomic_DNA"/>
</dbReference>
<name>A0ABW6KNI1_9ACTN</name>
<protein>
    <submittedName>
        <fullName evidence="3">DUF5753 domain-containing protein</fullName>
    </submittedName>
</protein>
<dbReference type="RefSeq" id="WP_388344928.1">
    <property type="nucleotide sequence ID" value="NZ_JBIAFJ010000004.1"/>
</dbReference>
<evidence type="ECO:0000259" key="1">
    <source>
        <dbReference type="Pfam" id="PF19054"/>
    </source>
</evidence>
<dbReference type="InterPro" id="IPR057170">
    <property type="entry name" value="DUF7848"/>
</dbReference>
<dbReference type="Pfam" id="PF19054">
    <property type="entry name" value="DUF5753"/>
    <property type="match status" value="1"/>
</dbReference>
<feature type="domain" description="DUF7848" evidence="2">
    <location>
        <begin position="208"/>
        <end position="269"/>
    </location>
</feature>
<gene>
    <name evidence="3" type="ORF">ACFYNZ_08035</name>
</gene>